<sequence length="39" mass="4494">MKKRPPEAFQFSTYLDPGFNRCFARDDSNHTNSSLITNS</sequence>
<gene>
    <name evidence="1" type="ORF">LEP1GSC193_2769</name>
</gene>
<protein>
    <submittedName>
        <fullName evidence="1">Uncharacterized protein</fullName>
    </submittedName>
</protein>
<comment type="caution">
    <text evidence="1">The sequence shown here is derived from an EMBL/GenBank/DDBJ whole genome shotgun (WGS) entry which is preliminary data.</text>
</comment>
<reference evidence="1" key="1">
    <citation type="submission" date="2013-05" db="EMBL/GenBank/DDBJ databases">
        <authorList>
            <person name="Harkins D.M."/>
            <person name="Durkin A.S."/>
            <person name="Brinkac L.M."/>
            <person name="Haft D.H."/>
            <person name="Selengut J.D."/>
            <person name="Sanka R."/>
            <person name="DePew J."/>
            <person name="Purushe J."/>
            <person name="Galloway R.L."/>
            <person name="Vinetz J.M."/>
            <person name="Sutton G.G."/>
            <person name="Nierman W.C."/>
            <person name="Fouts D.E."/>
        </authorList>
    </citation>
    <scope>NUCLEOTIDE SEQUENCE [LARGE SCALE GENOMIC DNA]</scope>
    <source>
        <strain evidence="1">80-412</strain>
    </source>
</reference>
<keyword evidence="2" id="KW-1185">Reference proteome</keyword>
<dbReference type="EMBL" id="AOHD02000051">
    <property type="protein sequence ID" value="EQA79246.1"/>
    <property type="molecule type" value="Genomic_DNA"/>
</dbReference>
<accession>T0FX93</accession>
<name>T0FX93_9LEPT</name>
<proteinExistence type="predicted"/>
<evidence type="ECO:0000313" key="1">
    <source>
        <dbReference type="EMBL" id="EQA79246.1"/>
    </source>
</evidence>
<evidence type="ECO:0000313" key="2">
    <source>
        <dbReference type="Proteomes" id="UP000015445"/>
    </source>
</evidence>
<dbReference type="AlphaFoldDB" id="T0FX93"/>
<organism evidence="1 2">
    <name type="scientific">Leptospira alstonii serovar Pingchang str. 80-412</name>
    <dbReference type="NCBI Taxonomy" id="1218564"/>
    <lineage>
        <taxon>Bacteria</taxon>
        <taxon>Pseudomonadati</taxon>
        <taxon>Spirochaetota</taxon>
        <taxon>Spirochaetia</taxon>
        <taxon>Leptospirales</taxon>
        <taxon>Leptospiraceae</taxon>
        <taxon>Leptospira</taxon>
    </lineage>
</organism>
<dbReference type="Proteomes" id="UP000015445">
    <property type="component" value="Unassembled WGS sequence"/>
</dbReference>